<dbReference type="KEGG" id="mgm:Mmc1_0416"/>
<dbReference type="STRING" id="156889.Mmc1_0416"/>
<dbReference type="Proteomes" id="UP000002586">
    <property type="component" value="Chromosome"/>
</dbReference>
<dbReference type="SUPFAM" id="SSF75217">
    <property type="entry name" value="alpha/beta knot"/>
    <property type="match status" value="1"/>
</dbReference>
<dbReference type="GO" id="GO:0005829">
    <property type="term" value="C:cytosol"/>
    <property type="evidence" value="ECO:0007669"/>
    <property type="project" value="TreeGrafter"/>
</dbReference>
<dbReference type="GO" id="GO:0006396">
    <property type="term" value="P:RNA processing"/>
    <property type="evidence" value="ECO:0007669"/>
    <property type="project" value="InterPro"/>
</dbReference>
<dbReference type="GO" id="GO:0008173">
    <property type="term" value="F:RNA methyltransferase activity"/>
    <property type="evidence" value="ECO:0007669"/>
    <property type="project" value="InterPro"/>
</dbReference>
<dbReference type="GO" id="GO:0003723">
    <property type="term" value="F:RNA binding"/>
    <property type="evidence" value="ECO:0007669"/>
    <property type="project" value="InterPro"/>
</dbReference>
<reference evidence="6" key="1">
    <citation type="journal article" date="2009" name="Appl. Environ. Microbiol.">
        <title>Complete genome sequence of the chemolithoautotrophic marine magnetotactic coccus strain MC-1.</title>
        <authorList>
            <person name="Schubbe S."/>
            <person name="Williams T.J."/>
            <person name="Xie G."/>
            <person name="Kiss H.E."/>
            <person name="Brettin T.S."/>
            <person name="Martinez D."/>
            <person name="Ross C.A."/>
            <person name="Schuler D."/>
            <person name="Cox B.L."/>
            <person name="Nealson K.H."/>
            <person name="Bazylinski D.A."/>
        </authorList>
    </citation>
    <scope>NUCLEOTIDE SEQUENCE [LARGE SCALE GENOMIC DNA]</scope>
    <source>
        <strain evidence="6">ATCC BAA-1437 / JCM 17883 / MC-1</strain>
    </source>
</reference>
<dbReference type="InterPro" id="IPR004441">
    <property type="entry name" value="rRNA_MeTrfase_TrmH"/>
</dbReference>
<reference evidence="5 6" key="2">
    <citation type="journal article" date="2012" name="Int. J. Syst. Evol. Microbiol.">
        <title>Magnetococcus marinus gen. nov., sp. nov., a marine, magnetotactic bacterium that represents a novel lineage (Magnetococcaceae fam. nov.; Magnetococcales ord. nov.) at the base of the Alphaproteobacteria.</title>
        <authorList>
            <person name="Bazylinski D.A."/>
            <person name="Williams T.J."/>
            <person name="Lefevre C.T."/>
            <person name="Berg R.J."/>
            <person name="Zhang C.L."/>
            <person name="Bowser S.S."/>
            <person name="Dean A.J."/>
            <person name="Beveridge T.J."/>
        </authorList>
    </citation>
    <scope>NUCLEOTIDE SEQUENCE [LARGE SCALE GENOMIC DNA]</scope>
    <source>
        <strain evidence="6">ATCC BAA-1437 / JCM 17883 / MC-1</strain>
    </source>
</reference>
<dbReference type="EMBL" id="CP000471">
    <property type="protein sequence ID" value="ABK42942.1"/>
    <property type="molecule type" value="Genomic_DNA"/>
</dbReference>
<dbReference type="SMART" id="SM00967">
    <property type="entry name" value="SpoU_sub_bind"/>
    <property type="match status" value="1"/>
</dbReference>
<name>A0L4P9_MAGMM</name>
<evidence type="ECO:0000259" key="4">
    <source>
        <dbReference type="SMART" id="SM00967"/>
    </source>
</evidence>
<organism evidence="5 6">
    <name type="scientific">Magnetococcus marinus (strain ATCC BAA-1437 / JCM 17883 / MC-1)</name>
    <dbReference type="NCBI Taxonomy" id="156889"/>
    <lineage>
        <taxon>Bacteria</taxon>
        <taxon>Pseudomonadati</taxon>
        <taxon>Pseudomonadota</taxon>
        <taxon>Magnetococcia</taxon>
        <taxon>Magnetococcales</taxon>
        <taxon>Magnetococcaceae</taxon>
        <taxon>Magnetococcus</taxon>
    </lineage>
</organism>
<dbReference type="FunFam" id="3.40.1280.10:FF:000008">
    <property type="entry name" value="Group 3 RNA methyltransferase TrmH"/>
    <property type="match status" value="1"/>
</dbReference>
<protein>
    <submittedName>
        <fullName evidence="5">23S rRNA Gm-2251 2'-O-methyltransferase</fullName>
        <ecNumber evidence="5">2.1.1.-</ecNumber>
    </submittedName>
</protein>
<dbReference type="PANTHER" id="PTHR46429">
    <property type="entry name" value="23S RRNA (GUANOSINE-2'-O-)-METHYLTRANSFERASE RLMB"/>
    <property type="match status" value="1"/>
</dbReference>
<dbReference type="GO" id="GO:0032259">
    <property type="term" value="P:methylation"/>
    <property type="evidence" value="ECO:0007669"/>
    <property type="project" value="UniProtKB-KW"/>
</dbReference>
<dbReference type="PANTHER" id="PTHR46429:SF1">
    <property type="entry name" value="23S RRNA (GUANOSINE-2'-O-)-METHYLTRANSFERASE RLMB"/>
    <property type="match status" value="1"/>
</dbReference>
<dbReference type="Gene3D" id="3.40.1280.10">
    <property type="match status" value="1"/>
</dbReference>
<keyword evidence="2 5" id="KW-0489">Methyltransferase</keyword>
<feature type="domain" description="RNA 2-O ribose methyltransferase substrate binding" evidence="4">
    <location>
        <begin position="6"/>
        <end position="81"/>
    </location>
</feature>
<accession>A0L4P9</accession>
<evidence type="ECO:0000313" key="6">
    <source>
        <dbReference type="Proteomes" id="UP000002586"/>
    </source>
</evidence>
<dbReference type="InterPro" id="IPR029064">
    <property type="entry name" value="Ribosomal_eL30-like_sf"/>
</dbReference>
<gene>
    <name evidence="5" type="ordered locus">Mmc1_0416</name>
</gene>
<dbReference type="eggNOG" id="COG0566">
    <property type="taxonomic scope" value="Bacteria"/>
</dbReference>
<dbReference type="Pfam" id="PF00588">
    <property type="entry name" value="SpoU_methylase"/>
    <property type="match status" value="1"/>
</dbReference>
<dbReference type="InterPro" id="IPR013123">
    <property type="entry name" value="SpoU_subst-bd"/>
</dbReference>
<dbReference type="CDD" id="cd18103">
    <property type="entry name" value="SpoU-like_RlmB"/>
    <property type="match status" value="1"/>
</dbReference>
<dbReference type="NCBIfam" id="TIGR00186">
    <property type="entry name" value="rRNA_methyl_3"/>
    <property type="match status" value="1"/>
</dbReference>
<dbReference type="RefSeq" id="WP_011712112.1">
    <property type="nucleotide sequence ID" value="NC_008576.1"/>
</dbReference>
<evidence type="ECO:0000256" key="3">
    <source>
        <dbReference type="ARBA" id="ARBA00022679"/>
    </source>
</evidence>
<evidence type="ECO:0000256" key="2">
    <source>
        <dbReference type="ARBA" id="ARBA00022603"/>
    </source>
</evidence>
<sequence length="246" mass="26136">MSDETKIHGVNPVQALLESGRPVSSLWVLKGRHGKRVEEMIEGFRARGVPIQFCERTAMDRMADGGAHQGVIARCAPREAMSWDDLLDVVEKAKQPLLVILDGVEDPHNLGAIMRSAEAFGALAVILPKDRTAPLNAGAIKASAGAAERLDLIRVTNLARAIEQLQQRNVWVIGLAGEAGAPLIGTLDCKGPLALVMGNEGSGLRRLTRERCDQLAAIPMGGGVGSLNVSVATGVALYEVLRQRAG</sequence>
<dbReference type="InterPro" id="IPR001537">
    <property type="entry name" value="SpoU_MeTrfase"/>
</dbReference>
<dbReference type="Gene3D" id="3.30.1330.30">
    <property type="match status" value="1"/>
</dbReference>
<dbReference type="OrthoDB" id="9785673at2"/>
<keyword evidence="3 5" id="KW-0808">Transferase</keyword>
<proteinExistence type="inferred from homology"/>
<dbReference type="InterPro" id="IPR029026">
    <property type="entry name" value="tRNA_m1G_MTases_N"/>
</dbReference>
<dbReference type="SUPFAM" id="SSF55315">
    <property type="entry name" value="L30e-like"/>
    <property type="match status" value="1"/>
</dbReference>
<dbReference type="EC" id="2.1.1.-" evidence="5"/>
<dbReference type="HOGENOM" id="CLU_021322_0_1_5"/>
<evidence type="ECO:0000256" key="1">
    <source>
        <dbReference type="ARBA" id="ARBA00007228"/>
    </source>
</evidence>
<dbReference type="AlphaFoldDB" id="A0L4P9"/>
<keyword evidence="6" id="KW-1185">Reference proteome</keyword>
<dbReference type="Pfam" id="PF08032">
    <property type="entry name" value="SpoU_sub_bind"/>
    <property type="match status" value="1"/>
</dbReference>
<comment type="similarity">
    <text evidence="1">Belongs to the class IV-like SAM-binding methyltransferase superfamily. RNA methyltransferase TrmH family.</text>
</comment>
<evidence type="ECO:0000313" key="5">
    <source>
        <dbReference type="EMBL" id="ABK42942.1"/>
    </source>
</evidence>
<dbReference type="InterPro" id="IPR029028">
    <property type="entry name" value="Alpha/beta_knot_MTases"/>
</dbReference>